<protein>
    <submittedName>
        <fullName evidence="3">Uncharacterized protein</fullName>
    </submittedName>
</protein>
<dbReference type="AlphaFoldDB" id="A0A832I1H3"/>
<dbReference type="EMBL" id="DSQF01000002">
    <property type="protein sequence ID" value="HGZ41996.1"/>
    <property type="molecule type" value="Genomic_DNA"/>
</dbReference>
<comment type="caution">
    <text evidence="3">The sequence shown here is derived from an EMBL/GenBank/DDBJ whole genome shotgun (WGS) entry which is preliminary data.</text>
</comment>
<sequence length="208" mass="21827">MKRWFIPAAILAVAAAIWFFQSQLDRSQTATPPAPQGGAPAAGGQFVPDPGPAPESHNAAAGLHWTVPSGWTVGEQRSMRVGTYLSPALGGDPEGGECAVFYFGPSQGGDVESNIQRWIGQFEPGATSSRSSRKVADLEVSLVEIKGTYLAPSGPMMESTGSKKGYLLLGAIAQGPQGNVFFKFTGPEKSVNAARKDFEGMISSIHGD</sequence>
<reference evidence="3" key="1">
    <citation type="journal article" date="2020" name="mSystems">
        <title>Genome- and Community-Level Interaction Insights into Carbon Utilization and Element Cycling Functions of Hydrothermarchaeota in Hydrothermal Sediment.</title>
        <authorList>
            <person name="Zhou Z."/>
            <person name="Liu Y."/>
            <person name="Xu W."/>
            <person name="Pan J."/>
            <person name="Luo Z.H."/>
            <person name="Li M."/>
        </authorList>
    </citation>
    <scope>NUCLEOTIDE SEQUENCE [LARGE SCALE GENOMIC DNA]</scope>
    <source>
        <strain evidence="3">SpSt-381</strain>
    </source>
</reference>
<feature type="region of interest" description="Disordered" evidence="1">
    <location>
        <begin position="27"/>
        <end position="59"/>
    </location>
</feature>
<feature type="signal peptide" evidence="2">
    <location>
        <begin position="1"/>
        <end position="24"/>
    </location>
</feature>
<evidence type="ECO:0000256" key="1">
    <source>
        <dbReference type="SAM" id="MobiDB-lite"/>
    </source>
</evidence>
<accession>A0A832I1H3</accession>
<evidence type="ECO:0000313" key="3">
    <source>
        <dbReference type="EMBL" id="HGZ41996.1"/>
    </source>
</evidence>
<keyword evidence="2" id="KW-0732">Signal</keyword>
<gene>
    <name evidence="3" type="ORF">ENR23_00985</name>
</gene>
<feature type="compositionally biased region" description="Low complexity" evidence="1">
    <location>
        <begin position="28"/>
        <end position="45"/>
    </location>
</feature>
<feature type="chain" id="PRO_5032496583" evidence="2">
    <location>
        <begin position="25"/>
        <end position="208"/>
    </location>
</feature>
<organism evidence="3">
    <name type="scientific">Eiseniibacteriota bacterium</name>
    <dbReference type="NCBI Taxonomy" id="2212470"/>
    <lineage>
        <taxon>Bacteria</taxon>
        <taxon>Candidatus Eiseniibacteriota</taxon>
    </lineage>
</organism>
<evidence type="ECO:0000256" key="2">
    <source>
        <dbReference type="SAM" id="SignalP"/>
    </source>
</evidence>
<name>A0A832I1H3_UNCEI</name>
<proteinExistence type="predicted"/>